<sequence length="135" mass="15287">MKIYTTFLFDKSLKKQKIKDETLCEIAGEIKNGLVDAQLGGHVYKKRIPLGNSGKRGGARTVIAFHHESHLFFIDGWTKADVPDDGTKEIPDDELEVYRRLARDLLAASDESISKDIAEKRLREVKCHEQTETTT</sequence>
<dbReference type="InterPro" id="IPR009387">
    <property type="entry name" value="HigB-2"/>
</dbReference>
<dbReference type="EMBL" id="JAERKB010000007">
    <property type="protein sequence ID" value="MBS0969418.1"/>
    <property type="molecule type" value="Genomic_DNA"/>
</dbReference>
<gene>
    <name evidence="1" type="ORF">JK232_10990</name>
</gene>
<protein>
    <submittedName>
        <fullName evidence="1">Type II toxin-antitoxin system RelE/ParE family toxin</fullName>
    </submittedName>
</protein>
<dbReference type="Proteomes" id="UP000680634">
    <property type="component" value="Unassembled WGS sequence"/>
</dbReference>
<proteinExistence type="predicted"/>
<reference evidence="2" key="1">
    <citation type="submission" date="2023-07" db="EMBL/GenBank/DDBJ databases">
        <title>Genome-inferred correspondence between phylogeny and metabolic traits in the wild Drosophila gut microbiome.</title>
        <authorList>
            <person name="Bueno E."/>
            <person name="Blow F."/>
            <person name="Douglas A.E."/>
        </authorList>
    </citation>
    <scope>NUCLEOTIDE SEQUENCE [LARGE SCALE GENOMIC DNA]</scope>
    <source>
        <strain evidence="2">JGM97</strain>
    </source>
</reference>
<accession>A0ABS5JHI4</accession>
<dbReference type="Pfam" id="PF06296">
    <property type="entry name" value="RelE"/>
    <property type="match status" value="1"/>
</dbReference>
<dbReference type="RefSeq" id="WP_072929304.1">
    <property type="nucleotide sequence ID" value="NZ_FQXW01000007.1"/>
</dbReference>
<name>A0ABS5JHI4_9GAMM</name>
<comment type="caution">
    <text evidence="1">The sequence shown here is derived from an EMBL/GenBank/DDBJ whole genome shotgun (WGS) entry which is preliminary data.</text>
</comment>
<evidence type="ECO:0000313" key="2">
    <source>
        <dbReference type="Proteomes" id="UP000680634"/>
    </source>
</evidence>
<organism evidence="1 2">
    <name type="scientific">Nissabacter archeti</name>
    <dbReference type="NCBI Taxonomy" id="1917880"/>
    <lineage>
        <taxon>Bacteria</taxon>
        <taxon>Pseudomonadati</taxon>
        <taxon>Pseudomonadota</taxon>
        <taxon>Gammaproteobacteria</taxon>
        <taxon>Enterobacterales</taxon>
        <taxon>Yersiniaceae</taxon>
        <taxon>Nissabacter</taxon>
    </lineage>
</organism>
<keyword evidence="2" id="KW-1185">Reference proteome</keyword>
<dbReference type="PIRSF" id="PIRSF018634">
    <property type="entry name" value="UCP018634"/>
    <property type="match status" value="1"/>
</dbReference>
<evidence type="ECO:0000313" key="1">
    <source>
        <dbReference type="EMBL" id="MBS0969418.1"/>
    </source>
</evidence>